<feature type="compositionally biased region" description="Polar residues" evidence="1">
    <location>
        <begin position="1"/>
        <end position="10"/>
    </location>
</feature>
<feature type="region of interest" description="Disordered" evidence="1">
    <location>
        <begin position="1"/>
        <end position="71"/>
    </location>
</feature>
<dbReference type="STRING" id="930146.SAMN05192533_101258"/>
<accession>A0A1H7W5C2</accession>
<name>A0A1H7W5C2_9BACI</name>
<dbReference type="Proteomes" id="UP000198553">
    <property type="component" value="Unassembled WGS sequence"/>
</dbReference>
<evidence type="ECO:0000313" key="2">
    <source>
        <dbReference type="EMBL" id="SEM16198.1"/>
    </source>
</evidence>
<gene>
    <name evidence="2" type="ORF">SAMN05192533_101258</name>
</gene>
<organism evidence="2 3">
    <name type="scientific">Mesobacillus persicus</name>
    <dbReference type="NCBI Taxonomy" id="930146"/>
    <lineage>
        <taxon>Bacteria</taxon>
        <taxon>Bacillati</taxon>
        <taxon>Bacillota</taxon>
        <taxon>Bacilli</taxon>
        <taxon>Bacillales</taxon>
        <taxon>Bacillaceae</taxon>
        <taxon>Mesobacillus</taxon>
    </lineage>
</organism>
<keyword evidence="3" id="KW-1185">Reference proteome</keyword>
<evidence type="ECO:0000313" key="3">
    <source>
        <dbReference type="Proteomes" id="UP000198553"/>
    </source>
</evidence>
<protein>
    <submittedName>
        <fullName evidence="2">Uncharacterized protein</fullName>
    </submittedName>
</protein>
<proteinExistence type="predicted"/>
<dbReference type="AlphaFoldDB" id="A0A1H7W5C2"/>
<reference evidence="3" key="1">
    <citation type="submission" date="2016-10" db="EMBL/GenBank/DDBJ databases">
        <authorList>
            <person name="Varghese N."/>
            <person name="Submissions S."/>
        </authorList>
    </citation>
    <scope>NUCLEOTIDE SEQUENCE [LARGE SCALE GENOMIC DNA]</scope>
    <source>
        <strain evidence="3">B48,IBRC-M 10115,DSM 25386,CECT 8001</strain>
    </source>
</reference>
<dbReference type="EMBL" id="FOBW01000001">
    <property type="protein sequence ID" value="SEM16198.1"/>
    <property type="molecule type" value="Genomic_DNA"/>
</dbReference>
<feature type="compositionally biased region" description="Basic and acidic residues" evidence="1">
    <location>
        <begin position="42"/>
        <end position="52"/>
    </location>
</feature>
<sequence>MFLSLTTDNTKVGKGGDKMAKNEKTAERLEQPLMSTGTTEQGFDRDTKDSKVVSKPKIGETMLGDNGKLGK</sequence>
<feature type="compositionally biased region" description="Basic and acidic residues" evidence="1">
    <location>
        <begin position="14"/>
        <end position="30"/>
    </location>
</feature>
<evidence type="ECO:0000256" key="1">
    <source>
        <dbReference type="SAM" id="MobiDB-lite"/>
    </source>
</evidence>